<dbReference type="AlphaFoldDB" id="A0AAV0R4E7"/>
<dbReference type="InterPro" id="IPR038958">
    <property type="entry name" value="PTAC7"/>
</dbReference>
<keyword evidence="1" id="KW-0732">Signal</keyword>
<comment type="caution">
    <text evidence="2">The sequence shown here is derived from an EMBL/GenBank/DDBJ whole genome shotgun (WGS) entry which is preliminary data.</text>
</comment>
<dbReference type="PANTHER" id="PTHR37257">
    <property type="entry name" value="PROTEIN PLASTID TRANSCRIPTIONALLY ACTIVE 7"/>
    <property type="match status" value="1"/>
</dbReference>
<dbReference type="PANTHER" id="PTHR37257:SF1">
    <property type="entry name" value="PROTEIN PLASTID TRANSCRIPTIONALLY ACTIVE 7"/>
    <property type="match status" value="1"/>
</dbReference>
<organism evidence="2 3">
    <name type="scientific">Linum tenue</name>
    <dbReference type="NCBI Taxonomy" id="586396"/>
    <lineage>
        <taxon>Eukaryota</taxon>
        <taxon>Viridiplantae</taxon>
        <taxon>Streptophyta</taxon>
        <taxon>Embryophyta</taxon>
        <taxon>Tracheophyta</taxon>
        <taxon>Spermatophyta</taxon>
        <taxon>Magnoliopsida</taxon>
        <taxon>eudicotyledons</taxon>
        <taxon>Gunneridae</taxon>
        <taxon>Pentapetalae</taxon>
        <taxon>rosids</taxon>
        <taxon>fabids</taxon>
        <taxon>Malpighiales</taxon>
        <taxon>Linaceae</taxon>
        <taxon>Linum</taxon>
    </lineage>
</organism>
<gene>
    <name evidence="2" type="ORF">LITE_LOCUS46406</name>
</gene>
<dbReference type="EMBL" id="CAMGYJ010000010">
    <property type="protein sequence ID" value="CAI0552398.1"/>
    <property type="molecule type" value="Genomic_DNA"/>
</dbReference>
<protein>
    <recommendedName>
        <fullName evidence="4">Protein PLASTID TRANSCRIPTIONALLY ACTIVE 7</fullName>
    </recommendedName>
</protein>
<evidence type="ECO:0008006" key="4">
    <source>
        <dbReference type="Google" id="ProtNLM"/>
    </source>
</evidence>
<sequence length="193" mass="22291">LILNVVVCTISLLLLDGGRTRKNKAKIPPARRQAAMSLSALQFGFYSSISPAAATMSSSSRKPHLVAAQSRNRRQVWRRRKLTKEDDMMRVKLGRVPFLEEQVRKIRENGKMLSFDIEWLMKNEDNKYEFVNEVAAEATEYIERNRDEYGGNKKAILHVLSNRMNDAGFYRPEAYEVSDPFRPGPDYLKEEFT</sequence>
<evidence type="ECO:0000313" key="2">
    <source>
        <dbReference type="EMBL" id="CAI0552398.1"/>
    </source>
</evidence>
<dbReference type="GO" id="GO:0000427">
    <property type="term" value="C:plastid-encoded plastid RNA polymerase complex"/>
    <property type="evidence" value="ECO:0007669"/>
    <property type="project" value="InterPro"/>
</dbReference>
<keyword evidence="3" id="KW-1185">Reference proteome</keyword>
<reference evidence="2" key="1">
    <citation type="submission" date="2022-08" db="EMBL/GenBank/DDBJ databases">
        <authorList>
            <person name="Gutierrez-Valencia J."/>
        </authorList>
    </citation>
    <scope>NUCLEOTIDE SEQUENCE</scope>
</reference>
<evidence type="ECO:0000256" key="1">
    <source>
        <dbReference type="SAM" id="SignalP"/>
    </source>
</evidence>
<evidence type="ECO:0000313" key="3">
    <source>
        <dbReference type="Proteomes" id="UP001154282"/>
    </source>
</evidence>
<dbReference type="Proteomes" id="UP001154282">
    <property type="component" value="Unassembled WGS sequence"/>
</dbReference>
<name>A0AAV0R4E7_9ROSI</name>
<accession>A0AAV0R4E7</accession>
<feature type="non-terminal residue" evidence="2">
    <location>
        <position position="1"/>
    </location>
</feature>
<proteinExistence type="predicted"/>
<feature type="signal peptide" evidence="1">
    <location>
        <begin position="1"/>
        <end position="20"/>
    </location>
</feature>
<dbReference type="GO" id="GO:0042793">
    <property type="term" value="P:plastid transcription"/>
    <property type="evidence" value="ECO:0007669"/>
    <property type="project" value="InterPro"/>
</dbReference>
<feature type="chain" id="PRO_5043762745" description="Protein PLASTID TRANSCRIPTIONALLY ACTIVE 7" evidence="1">
    <location>
        <begin position="21"/>
        <end position="193"/>
    </location>
</feature>